<reference evidence="1" key="1">
    <citation type="submission" date="2018-05" db="EMBL/GenBank/DDBJ databases">
        <authorList>
            <person name="Lanie J.A."/>
            <person name="Ng W.-L."/>
            <person name="Kazmierczak K.M."/>
            <person name="Andrzejewski T.M."/>
            <person name="Davidsen T.M."/>
            <person name="Wayne K.J."/>
            <person name="Tettelin H."/>
            <person name="Glass J.I."/>
            <person name="Rusch D."/>
            <person name="Podicherti R."/>
            <person name="Tsui H.-C.T."/>
            <person name="Winkler M.E."/>
        </authorList>
    </citation>
    <scope>NUCLEOTIDE SEQUENCE</scope>
</reference>
<dbReference type="EMBL" id="UINC01117571">
    <property type="protein sequence ID" value="SVC90081.1"/>
    <property type="molecule type" value="Genomic_DNA"/>
</dbReference>
<accession>A0A382R0F4</accession>
<sequence length="43" mass="4943">MNIIAFAISVILVVNSEKYLYIFCSLVTKTIYPYTNDLKDLIV</sequence>
<proteinExistence type="predicted"/>
<name>A0A382R0F4_9ZZZZ</name>
<protein>
    <submittedName>
        <fullName evidence="1">Uncharacterized protein</fullName>
    </submittedName>
</protein>
<evidence type="ECO:0000313" key="1">
    <source>
        <dbReference type="EMBL" id="SVC90081.1"/>
    </source>
</evidence>
<organism evidence="1">
    <name type="scientific">marine metagenome</name>
    <dbReference type="NCBI Taxonomy" id="408172"/>
    <lineage>
        <taxon>unclassified sequences</taxon>
        <taxon>metagenomes</taxon>
        <taxon>ecological metagenomes</taxon>
    </lineage>
</organism>
<gene>
    <name evidence="1" type="ORF">METZ01_LOCUS342935</name>
</gene>
<dbReference type="AlphaFoldDB" id="A0A382R0F4"/>